<dbReference type="Pfam" id="PF11222">
    <property type="entry name" value="DUF3017"/>
    <property type="match status" value="1"/>
</dbReference>
<gene>
    <name evidence="2" type="ORF">Q6348_00200</name>
</gene>
<proteinExistence type="predicted"/>
<comment type="caution">
    <text evidence="2">The sequence shown here is derived from an EMBL/GenBank/DDBJ whole genome shotgun (WGS) entry which is preliminary data.</text>
</comment>
<accession>A0ABT9D4N3</accession>
<keyword evidence="1" id="KW-1133">Transmembrane helix</keyword>
<evidence type="ECO:0000313" key="3">
    <source>
        <dbReference type="Proteomes" id="UP001232536"/>
    </source>
</evidence>
<keyword evidence="1" id="KW-0472">Membrane</keyword>
<keyword evidence="1" id="KW-0812">Transmembrane</keyword>
<keyword evidence="3" id="KW-1185">Reference proteome</keyword>
<reference evidence="2 3" key="1">
    <citation type="submission" date="2023-07" db="EMBL/GenBank/DDBJ databases">
        <title>Description of novel actinomycetes strains, isolated from tidal flat sediment.</title>
        <authorList>
            <person name="Lu C."/>
        </authorList>
    </citation>
    <scope>NUCLEOTIDE SEQUENCE [LARGE SCALE GENOMIC DNA]</scope>
    <source>
        <strain evidence="2 3">SYSU T00b441</strain>
    </source>
</reference>
<evidence type="ECO:0000256" key="1">
    <source>
        <dbReference type="SAM" id="Phobius"/>
    </source>
</evidence>
<evidence type="ECO:0000313" key="2">
    <source>
        <dbReference type="EMBL" id="MDO8105616.1"/>
    </source>
</evidence>
<dbReference type="EMBL" id="JAUQYP010000001">
    <property type="protein sequence ID" value="MDO8105616.1"/>
    <property type="molecule type" value="Genomic_DNA"/>
</dbReference>
<dbReference type="RefSeq" id="WP_304599327.1">
    <property type="nucleotide sequence ID" value="NZ_JAUQYO010000005.1"/>
</dbReference>
<protein>
    <submittedName>
        <fullName evidence="2">DUF3017 domain-containing protein</fullName>
    </submittedName>
</protein>
<sequence length="82" mass="8302">MRAGAVWIVAAAVGVVGVVAAVAGAEAAAFAMSGLLILVAAARWVWRRERPEALAVRSWPVDVAVSVVLAVAIAVLATSLPL</sequence>
<feature type="transmembrane region" description="Helical" evidence="1">
    <location>
        <begin position="58"/>
        <end position="80"/>
    </location>
</feature>
<dbReference type="InterPro" id="IPR021385">
    <property type="entry name" value="DUF3017"/>
</dbReference>
<organism evidence="2 3">
    <name type="scientific">Actinotalea lenta</name>
    <dbReference type="NCBI Taxonomy" id="3064654"/>
    <lineage>
        <taxon>Bacteria</taxon>
        <taxon>Bacillati</taxon>
        <taxon>Actinomycetota</taxon>
        <taxon>Actinomycetes</taxon>
        <taxon>Micrococcales</taxon>
        <taxon>Cellulomonadaceae</taxon>
        <taxon>Actinotalea</taxon>
    </lineage>
</organism>
<dbReference type="Proteomes" id="UP001232536">
    <property type="component" value="Unassembled WGS sequence"/>
</dbReference>
<name>A0ABT9D4N3_9CELL</name>
<feature type="transmembrane region" description="Helical" evidence="1">
    <location>
        <begin position="27"/>
        <end position="46"/>
    </location>
</feature>